<name>A0A2P6VEI3_9CHLO</name>
<dbReference type="PANTHER" id="PTHR15967">
    <property type="entry name" value="E2F-ASSOCIATED PHOSPHOPROTEIN"/>
    <property type="match status" value="1"/>
</dbReference>
<organism evidence="2 3">
    <name type="scientific">Micractinium conductrix</name>
    <dbReference type="NCBI Taxonomy" id="554055"/>
    <lineage>
        <taxon>Eukaryota</taxon>
        <taxon>Viridiplantae</taxon>
        <taxon>Chlorophyta</taxon>
        <taxon>core chlorophytes</taxon>
        <taxon>Trebouxiophyceae</taxon>
        <taxon>Chlorellales</taxon>
        <taxon>Chlorellaceae</taxon>
        <taxon>Chlorella clade</taxon>
        <taxon>Micractinium</taxon>
    </lineage>
</organism>
<dbReference type="Pfam" id="PF10238">
    <property type="entry name" value="Eapp_C"/>
    <property type="match status" value="1"/>
</dbReference>
<feature type="region of interest" description="Disordered" evidence="1">
    <location>
        <begin position="139"/>
        <end position="216"/>
    </location>
</feature>
<protein>
    <submittedName>
        <fullName evidence="2">E2F-associated phospho</fullName>
    </submittedName>
</protein>
<accession>A0A2P6VEI3</accession>
<proteinExistence type="predicted"/>
<evidence type="ECO:0000313" key="2">
    <source>
        <dbReference type="EMBL" id="PSC72503.1"/>
    </source>
</evidence>
<feature type="compositionally biased region" description="Low complexity" evidence="1">
    <location>
        <begin position="50"/>
        <end position="62"/>
    </location>
</feature>
<keyword evidence="3" id="KW-1185">Reference proteome</keyword>
<comment type="caution">
    <text evidence="2">The sequence shown here is derived from an EMBL/GenBank/DDBJ whole genome shotgun (WGS) entry which is preliminary data.</text>
</comment>
<dbReference type="GO" id="GO:0005634">
    <property type="term" value="C:nucleus"/>
    <property type="evidence" value="ECO:0007669"/>
    <property type="project" value="TreeGrafter"/>
</dbReference>
<evidence type="ECO:0000313" key="3">
    <source>
        <dbReference type="Proteomes" id="UP000239649"/>
    </source>
</evidence>
<dbReference type="STRING" id="554055.A0A2P6VEI3"/>
<evidence type="ECO:0000256" key="1">
    <source>
        <dbReference type="SAM" id="MobiDB-lite"/>
    </source>
</evidence>
<gene>
    <name evidence="2" type="ORF">C2E20_4254</name>
</gene>
<sequence>MSLRDIGAYHCYNHASYSRIAKEMNLKVNKCTAMDWDEFGGSERSDGESLSDGSGAGTDADAAALGMDTQPAEFYDAEADDRDEAWVQKMRRSHNSDAILSCPLCFTTLCIDCQQHAKFENQFRAVFVMNCRLKTGEAVAMPPAPSNKKQRRQQRQRQQQEEQQRQQVSGQQSAPTAPGTERQQPGAAALLGEQQQSELQAQQLEPPPADAATGAVAAGAAADASGCAAATAAGGERLNPVCCGVCDTEVGLRDPGEGVYFFFNVFASNS</sequence>
<feature type="compositionally biased region" description="Low complexity" evidence="1">
    <location>
        <begin position="183"/>
        <end position="216"/>
    </location>
</feature>
<dbReference type="EMBL" id="LHPF02000010">
    <property type="protein sequence ID" value="PSC72503.1"/>
    <property type="molecule type" value="Genomic_DNA"/>
</dbReference>
<reference evidence="2 3" key="1">
    <citation type="journal article" date="2018" name="Plant J.">
        <title>Genome sequences of Chlorella sorokiniana UTEX 1602 and Micractinium conductrix SAG 241.80: implications to maltose excretion by a green alga.</title>
        <authorList>
            <person name="Arriola M.B."/>
            <person name="Velmurugan N."/>
            <person name="Zhang Y."/>
            <person name="Plunkett M.H."/>
            <person name="Hondzo H."/>
            <person name="Barney B.M."/>
        </authorList>
    </citation>
    <scope>NUCLEOTIDE SEQUENCE [LARGE SCALE GENOMIC DNA]</scope>
    <source>
        <strain evidence="2 3">SAG 241.80</strain>
    </source>
</reference>
<dbReference type="InterPro" id="IPR019370">
    <property type="entry name" value="E2F-assoc_phosphoprotein"/>
</dbReference>
<dbReference type="AlphaFoldDB" id="A0A2P6VEI3"/>
<feature type="region of interest" description="Disordered" evidence="1">
    <location>
        <begin position="42"/>
        <end position="62"/>
    </location>
</feature>
<dbReference type="OrthoDB" id="122464at2759"/>
<dbReference type="Proteomes" id="UP000239649">
    <property type="component" value="Unassembled WGS sequence"/>
</dbReference>
<dbReference type="PANTHER" id="PTHR15967:SF0">
    <property type="entry name" value="E2F-ASSOCIATED PHOSPHOPROTEIN"/>
    <property type="match status" value="1"/>
</dbReference>